<feature type="transmembrane region" description="Helical" evidence="1">
    <location>
        <begin position="342"/>
        <end position="364"/>
    </location>
</feature>
<feature type="transmembrane region" description="Helical" evidence="1">
    <location>
        <begin position="162"/>
        <end position="187"/>
    </location>
</feature>
<keyword evidence="3" id="KW-1185">Reference proteome</keyword>
<feature type="transmembrane region" description="Helical" evidence="1">
    <location>
        <begin position="207"/>
        <end position="234"/>
    </location>
</feature>
<reference evidence="2 3" key="1">
    <citation type="submission" date="2017-07" db="EMBL/GenBank/DDBJ databases">
        <title>Tetzosporium hominis gen.nov. sp.nov.</title>
        <authorList>
            <person name="Tetz G."/>
            <person name="Tetz V."/>
        </authorList>
    </citation>
    <scope>NUCLEOTIDE SEQUENCE [LARGE SCALE GENOMIC DNA]</scope>
    <source>
        <strain evidence="2 3">VT-49</strain>
    </source>
</reference>
<feature type="transmembrane region" description="Helical" evidence="1">
    <location>
        <begin position="254"/>
        <end position="277"/>
    </location>
</feature>
<name>A0A264W1E6_9BACL</name>
<organism evidence="2 3">
    <name type="scientific">Tetzosporium hominis</name>
    <dbReference type="NCBI Taxonomy" id="2020506"/>
    <lineage>
        <taxon>Bacteria</taxon>
        <taxon>Bacillati</taxon>
        <taxon>Bacillota</taxon>
        <taxon>Bacilli</taxon>
        <taxon>Bacillales</taxon>
        <taxon>Caryophanaceae</taxon>
        <taxon>Tetzosporium</taxon>
    </lineage>
</organism>
<evidence type="ECO:0000313" key="2">
    <source>
        <dbReference type="EMBL" id="OZS76867.1"/>
    </source>
</evidence>
<evidence type="ECO:0000313" key="3">
    <source>
        <dbReference type="Proteomes" id="UP000217065"/>
    </source>
</evidence>
<protein>
    <recommendedName>
        <fullName evidence="4">ABC transporter permease</fullName>
    </recommendedName>
</protein>
<dbReference type="RefSeq" id="WP_094944522.1">
    <property type="nucleotide sequence ID" value="NZ_NOKQ01000342.1"/>
</dbReference>
<keyword evidence="1" id="KW-0472">Membrane</keyword>
<accession>A0A264W1E6</accession>
<feature type="transmembrane region" description="Helical" evidence="1">
    <location>
        <begin position="289"/>
        <end position="306"/>
    </location>
</feature>
<keyword evidence="1" id="KW-0812">Transmembrane</keyword>
<evidence type="ECO:0008006" key="4">
    <source>
        <dbReference type="Google" id="ProtNLM"/>
    </source>
</evidence>
<comment type="caution">
    <text evidence="2">The sequence shown here is derived from an EMBL/GenBank/DDBJ whole genome shotgun (WGS) entry which is preliminary data.</text>
</comment>
<dbReference type="AlphaFoldDB" id="A0A264W1E6"/>
<proteinExistence type="predicted"/>
<evidence type="ECO:0000256" key="1">
    <source>
        <dbReference type="SAM" id="Phobius"/>
    </source>
</evidence>
<keyword evidence="1" id="KW-1133">Transmembrane helix</keyword>
<feature type="transmembrane region" description="Helical" evidence="1">
    <location>
        <begin position="20"/>
        <end position="39"/>
    </location>
</feature>
<gene>
    <name evidence="2" type="ORF">CF394_14355</name>
</gene>
<dbReference type="OrthoDB" id="2167251at2"/>
<sequence>MIRMLKTIFLVERTDKKTLFALLAIAIFSLAISIYSYQIDLGNPIAEKSNESLTVKVALNKFQVVDATENGPGSPLYKNVVQQDHAYTKQGMALKVERPELYLESALRLTQLRKDAFTMDEYDKVADIMPQMIENELDYYYYSYLAQLDSPPPFEAYSYTQFLMYLLGFVGAFWFLIIAVYSSNIMIEDFRHTTLIKGYPIAFDRYVLAKVLVTWSITCLFVLTLLVFSLPYGFLGDWGALSSVISVWNGEVEIHSVLSYSSFAIGYMLLLSLVAIVSSVILNVLVRNVYITVFIQLGLVALPLMFPRLASLVPWYPYHYVNFPALLRGESLMGAYPEELSASMGLLILSIYLVLLLALVKWFLSSGKLQRA</sequence>
<dbReference type="EMBL" id="NOKQ01000342">
    <property type="protein sequence ID" value="OZS76867.1"/>
    <property type="molecule type" value="Genomic_DNA"/>
</dbReference>
<dbReference type="Proteomes" id="UP000217065">
    <property type="component" value="Unassembled WGS sequence"/>
</dbReference>